<organism evidence="6 7">
    <name type="scientific">Natronococcus occultus SP4</name>
    <dbReference type="NCBI Taxonomy" id="694430"/>
    <lineage>
        <taxon>Archaea</taxon>
        <taxon>Methanobacteriati</taxon>
        <taxon>Methanobacteriota</taxon>
        <taxon>Stenosarchaea group</taxon>
        <taxon>Halobacteria</taxon>
        <taxon>Halobacteriales</taxon>
        <taxon>Natrialbaceae</taxon>
        <taxon>Natronococcus</taxon>
    </lineage>
</organism>
<evidence type="ECO:0000313" key="6">
    <source>
        <dbReference type="EMBL" id="AGB36719.1"/>
    </source>
</evidence>
<accession>L0JX78</accession>
<dbReference type="RefSeq" id="WP_015320173.1">
    <property type="nucleotide sequence ID" value="NC_019974.1"/>
</dbReference>
<dbReference type="InterPro" id="IPR001017">
    <property type="entry name" value="DH_E1"/>
</dbReference>
<dbReference type="GO" id="GO:0004739">
    <property type="term" value="F:pyruvate dehydrogenase (acetyl-transferring) activity"/>
    <property type="evidence" value="ECO:0007669"/>
    <property type="project" value="TreeGrafter"/>
</dbReference>
<dbReference type="EMBL" id="CP003929">
    <property type="protein sequence ID" value="AGB36719.1"/>
    <property type="molecule type" value="Genomic_DNA"/>
</dbReference>
<feature type="compositionally biased region" description="Basic and acidic residues" evidence="4">
    <location>
        <begin position="339"/>
        <end position="362"/>
    </location>
</feature>
<evidence type="ECO:0000256" key="3">
    <source>
        <dbReference type="ARBA" id="ARBA00023052"/>
    </source>
</evidence>
<dbReference type="AlphaFoldDB" id="L0JX78"/>
<keyword evidence="3" id="KW-0786">Thiamine pyrophosphate</keyword>
<evidence type="ECO:0000259" key="5">
    <source>
        <dbReference type="Pfam" id="PF00676"/>
    </source>
</evidence>
<dbReference type="InterPro" id="IPR029061">
    <property type="entry name" value="THDP-binding"/>
</dbReference>
<reference evidence="6 7" key="1">
    <citation type="submission" date="2012-11" db="EMBL/GenBank/DDBJ databases">
        <title>FINISHED of Natronococcus occultus SP4, DSM 3396.</title>
        <authorList>
            <consortium name="DOE Joint Genome Institute"/>
            <person name="Eisen J."/>
            <person name="Huntemann M."/>
            <person name="Wei C.-L."/>
            <person name="Han J."/>
            <person name="Detter J.C."/>
            <person name="Han C."/>
            <person name="Tapia R."/>
            <person name="Chen A."/>
            <person name="Kyrpides N."/>
            <person name="Mavromatis K."/>
            <person name="Markowitz V."/>
            <person name="Szeto E."/>
            <person name="Ivanova N."/>
            <person name="Mikhailova N."/>
            <person name="Ovchinnikova G."/>
            <person name="Pagani I."/>
            <person name="Pati A."/>
            <person name="Goodwin L."/>
            <person name="Nordberg H.P."/>
            <person name="Cantor M.N."/>
            <person name="Hua S.X."/>
            <person name="Woyke T."/>
            <person name="Eisen J."/>
            <person name="Klenk H.-P."/>
            <person name="Klenk H.-P."/>
        </authorList>
    </citation>
    <scope>NUCLEOTIDE SEQUENCE [LARGE SCALE GENOMIC DNA]</scope>
    <source>
        <strain evidence="6 7">SP4</strain>
    </source>
</reference>
<dbReference type="STRING" id="694430.Natoc_0870"/>
<dbReference type="Pfam" id="PF00676">
    <property type="entry name" value="E1_dh"/>
    <property type="match status" value="1"/>
</dbReference>
<keyword evidence="6" id="KW-0670">Pyruvate</keyword>
<feature type="region of interest" description="Disordered" evidence="4">
    <location>
        <begin position="325"/>
        <end position="362"/>
    </location>
</feature>
<evidence type="ECO:0000256" key="4">
    <source>
        <dbReference type="SAM" id="MobiDB-lite"/>
    </source>
</evidence>
<dbReference type="PANTHER" id="PTHR11516">
    <property type="entry name" value="PYRUVATE DEHYDROGENASE E1 COMPONENT, ALPHA SUBUNIT BACTERIAL AND ORGANELLAR"/>
    <property type="match status" value="1"/>
</dbReference>
<keyword evidence="2" id="KW-0560">Oxidoreductase</keyword>
<dbReference type="GeneID" id="14401984"/>
<dbReference type="Gene3D" id="3.40.50.970">
    <property type="match status" value="1"/>
</dbReference>
<dbReference type="HOGENOM" id="CLU_029393_5_0_2"/>
<dbReference type="CDD" id="cd02000">
    <property type="entry name" value="TPP_E1_PDC_ADC_BCADC"/>
    <property type="match status" value="1"/>
</dbReference>
<dbReference type="KEGG" id="nou:Natoc_0870"/>
<protein>
    <submittedName>
        <fullName evidence="6">Pyruvate/2-oxoglutarate dehydrogenase complex, dehydrogenase component alpha subunit</fullName>
    </submittedName>
</protein>
<comment type="cofactor">
    <cofactor evidence="1">
        <name>thiamine diphosphate</name>
        <dbReference type="ChEBI" id="CHEBI:58937"/>
    </cofactor>
</comment>
<name>L0JX78_9EURY</name>
<evidence type="ECO:0000256" key="2">
    <source>
        <dbReference type="ARBA" id="ARBA00023002"/>
    </source>
</evidence>
<keyword evidence="7" id="KW-1185">Reference proteome</keyword>
<proteinExistence type="predicted"/>
<gene>
    <name evidence="6" type="ORF">Natoc_0870</name>
</gene>
<dbReference type="PANTHER" id="PTHR11516:SF60">
    <property type="entry name" value="PYRUVATE DEHYDROGENASE E1 COMPONENT SUBUNIT ALPHA"/>
    <property type="match status" value="1"/>
</dbReference>
<dbReference type="eggNOG" id="arCOG01054">
    <property type="taxonomic scope" value="Archaea"/>
</dbReference>
<dbReference type="Proteomes" id="UP000010878">
    <property type="component" value="Chromosome"/>
</dbReference>
<dbReference type="SUPFAM" id="SSF52518">
    <property type="entry name" value="Thiamin diphosphate-binding fold (THDP-binding)"/>
    <property type="match status" value="1"/>
</dbReference>
<evidence type="ECO:0000256" key="1">
    <source>
        <dbReference type="ARBA" id="ARBA00001964"/>
    </source>
</evidence>
<dbReference type="InterPro" id="IPR050642">
    <property type="entry name" value="PDH_E1_Alpha_Subunit"/>
</dbReference>
<dbReference type="GO" id="GO:0006086">
    <property type="term" value="P:pyruvate decarboxylation to acetyl-CoA"/>
    <property type="evidence" value="ECO:0007669"/>
    <property type="project" value="TreeGrafter"/>
</dbReference>
<evidence type="ECO:0000313" key="7">
    <source>
        <dbReference type="Proteomes" id="UP000010878"/>
    </source>
</evidence>
<feature type="domain" description="Dehydrogenase E1 component" evidence="5">
    <location>
        <begin position="17"/>
        <end position="314"/>
    </location>
</feature>
<sequence>MGGFDIETEAGRREALRRMLTIRAFDSEAGDRFADGEIPGFVHLYIGEEAVGVGTCAALEDDDYIASTHRGHGHCIAKGLDPKYMMAELYGKAEGYCNGKGGSMHIADVDAGMLGANGIVGAGPPLATGAALSIDYQDRDQVAVGFLGDGAVAQGQVHEAMNLAATWDLPAIFVIENNQYGEGTPVEDQHNVDNLSDTAQAHDIPGLTVDGMDVTAVAEAVGEARARARAGDGPSLIEAETYRYRGHYEGDEEPYRDEDEIERWKDRDAIDSFKQRLIDRGELTDEEFQELEHEVEAEIEAAVEYAREAEPPAPHEAYDDMFAETPPEIERFATAARTDGGERIDDSRSTPDRSRSEGGERQ</sequence>